<dbReference type="EMBL" id="JAAGWQ010000347">
    <property type="protein sequence ID" value="KAF5656551.1"/>
    <property type="molecule type" value="Genomic_DNA"/>
</dbReference>
<dbReference type="SUPFAM" id="SSF48452">
    <property type="entry name" value="TPR-like"/>
    <property type="match status" value="1"/>
</dbReference>
<sequence>MKLAWKPLSELRQVYHLSELRDPDDGIDIVVVPGLWAQGCPKNESTSCSWLKLLTASTDQDTRVFIFTYDIDSTGAEDGHVWHQLLYLGRNLLDTIRQARPFDVHRRPLYFICHGLGGIILKQAMVLAHHDYPHIRNALSGIVFLGTPHLCTADDDRWENWRLILQIYRKDIPKTILRKEDKESLASVCENFSTLNLPVPVLSVFESTETRVPASGPLGLIRAGGRLNVKLVDRAHATVKTTFEELIPADSPHSGLPVVIPGTSLFQRMIGFLNKAPLHGKTIVTKAFGKLEIKYEFSVTDTESQQGFTHESPGANSPRRDSGSTDRSVNKKKTILLPCHMLGQSRNRGFFGQKNILKQIDESLKPTERVNSYESGYSNIEEQPLQAFALCGIGGLGKTEIAVEFVHSHKNNFDAIFWVNSASSEKLYECYRKMAVQLGLCDEASAVKEDPDSIRETVKAWLSNPVRTLGAEQDPGSLAKWLLVFDNADDPDILSEFWPLNGPGSILITSRDPLAKQEVPGFADLSGIDLPSMTPKDAGSWLQSLSKREKEISSREFCETIAERMGGLPLAIVQMAYLIRTKHLSLSEFLESYNHDARKFQSSPVKGMTRQQTVASIWNIESLTPPALALLRVLSVLDPDNIQESLLTTGADKVELEDYPNDKFKYMEARAELIQSSLVTRNMELGYLKIHRLVQDVVRHQLRVLELRSVYNAGVILLSTVWPFFDETNELGSDRLRKVRQYLPHAAALRDLVKEKSPETLKPNIDVASLFNETAWFYILQSWGFNLQYGFEYARLSHDILIANSEDQDPNIYSSLLTNSYRYQGITSIYMLTKDAVPCCKKWIELLVDRIQRYKEPADIQTLPISYNELGIALMTVPDPKEALKAFETCCELLDQQRKPGKLPFPFAWQHRGTVTAWAGDPNAGYEILAPILKEREDKLGKDNTEGIEDGHLLTYMGNIRRLQGEGDWYELEKRAVSVLRTTCGENSSFTIQASYRLARAHFDRAEYDEAAALLRKCVAFPGDVPWYKADLGRYCWKLGRTLQASGGSGSDTRDLLDRSMTIRRDLVPDDQREESELTDSDWDELIYVLYR</sequence>
<feature type="domain" description="NB-ARC" evidence="2">
    <location>
        <begin position="382"/>
        <end position="452"/>
    </location>
</feature>
<dbReference type="Pfam" id="PF25000">
    <property type="entry name" value="DUF7779"/>
    <property type="match status" value="1"/>
</dbReference>
<feature type="region of interest" description="Disordered" evidence="1">
    <location>
        <begin position="302"/>
        <end position="329"/>
    </location>
</feature>
<reference evidence="4 5" key="1">
    <citation type="submission" date="2020-05" db="EMBL/GenBank/DDBJ databases">
        <title>Identification and distribution of gene clusters putatively required for synthesis of sphingolipid metabolism inhibitors in phylogenetically diverse species of the filamentous fungus Fusarium.</title>
        <authorList>
            <person name="Kim H.-S."/>
            <person name="Busman M."/>
            <person name="Brown D.W."/>
            <person name="Divon H."/>
            <person name="Uhlig S."/>
            <person name="Proctor R.H."/>
        </authorList>
    </citation>
    <scope>NUCLEOTIDE SEQUENCE [LARGE SCALE GENOMIC DNA]</scope>
    <source>
        <strain evidence="4 5">NRRL 20693</strain>
    </source>
</reference>
<dbReference type="Gene3D" id="1.25.40.10">
    <property type="entry name" value="Tetratricopeptide repeat domain"/>
    <property type="match status" value="1"/>
</dbReference>
<accession>A0A8H5WE12</accession>
<dbReference type="SUPFAM" id="SSF53474">
    <property type="entry name" value="alpha/beta-Hydrolases"/>
    <property type="match status" value="1"/>
</dbReference>
<comment type="caution">
    <text evidence="4">The sequence shown here is derived from an EMBL/GenBank/DDBJ whole genome shotgun (WGS) entry which is preliminary data.</text>
</comment>
<evidence type="ECO:0000256" key="1">
    <source>
        <dbReference type="SAM" id="MobiDB-lite"/>
    </source>
</evidence>
<protein>
    <submittedName>
        <fullName evidence="4">Tetratricopeptide repeat domain-containing protein</fullName>
    </submittedName>
</protein>
<evidence type="ECO:0000313" key="4">
    <source>
        <dbReference type="EMBL" id="KAF5656551.1"/>
    </source>
</evidence>
<dbReference type="SUPFAM" id="SSF52540">
    <property type="entry name" value="P-loop containing nucleoside triphosphate hydrolases"/>
    <property type="match status" value="1"/>
</dbReference>
<evidence type="ECO:0000313" key="5">
    <source>
        <dbReference type="Proteomes" id="UP000567885"/>
    </source>
</evidence>
<dbReference type="InterPro" id="IPR011990">
    <property type="entry name" value="TPR-like_helical_dom_sf"/>
</dbReference>
<dbReference type="InterPro" id="IPR002182">
    <property type="entry name" value="NB-ARC"/>
</dbReference>
<name>A0A8H5WE12_FUSHE</name>
<dbReference type="AlphaFoldDB" id="A0A8H5WE12"/>
<keyword evidence="5" id="KW-1185">Reference proteome</keyword>
<dbReference type="Gene3D" id="3.40.50.300">
    <property type="entry name" value="P-loop containing nucleotide triphosphate hydrolases"/>
    <property type="match status" value="1"/>
</dbReference>
<evidence type="ECO:0000259" key="2">
    <source>
        <dbReference type="Pfam" id="PF00931"/>
    </source>
</evidence>
<gene>
    <name evidence="4" type="ORF">FHETE_10951</name>
</gene>
<dbReference type="InterPro" id="IPR027417">
    <property type="entry name" value="P-loop_NTPase"/>
</dbReference>
<dbReference type="PANTHER" id="PTHR35205">
    <property type="entry name" value="NB-ARC AND TPR DOMAIN PROTEIN"/>
    <property type="match status" value="1"/>
</dbReference>
<dbReference type="InterPro" id="IPR019734">
    <property type="entry name" value="TPR_rpt"/>
</dbReference>
<dbReference type="PANTHER" id="PTHR35205:SF1">
    <property type="entry name" value="ZU5 DOMAIN-CONTAINING PROTEIN"/>
    <property type="match status" value="1"/>
</dbReference>
<dbReference type="Pfam" id="PF00931">
    <property type="entry name" value="NB-ARC"/>
    <property type="match status" value="1"/>
</dbReference>
<dbReference type="SMART" id="SM00028">
    <property type="entry name" value="TPR"/>
    <property type="match status" value="2"/>
</dbReference>
<dbReference type="InterPro" id="IPR029058">
    <property type="entry name" value="AB_hydrolase_fold"/>
</dbReference>
<dbReference type="Proteomes" id="UP000567885">
    <property type="component" value="Unassembled WGS sequence"/>
</dbReference>
<feature type="domain" description="DUF7779" evidence="3">
    <location>
        <begin position="618"/>
        <end position="703"/>
    </location>
</feature>
<organism evidence="4 5">
    <name type="scientific">Fusarium heterosporum</name>
    <dbReference type="NCBI Taxonomy" id="42747"/>
    <lineage>
        <taxon>Eukaryota</taxon>
        <taxon>Fungi</taxon>
        <taxon>Dikarya</taxon>
        <taxon>Ascomycota</taxon>
        <taxon>Pezizomycotina</taxon>
        <taxon>Sordariomycetes</taxon>
        <taxon>Hypocreomycetidae</taxon>
        <taxon>Hypocreales</taxon>
        <taxon>Nectriaceae</taxon>
        <taxon>Fusarium</taxon>
        <taxon>Fusarium heterosporum species complex</taxon>
    </lineage>
</organism>
<proteinExistence type="predicted"/>
<dbReference type="InterPro" id="IPR056681">
    <property type="entry name" value="DUF7779"/>
</dbReference>
<dbReference type="GO" id="GO:0043531">
    <property type="term" value="F:ADP binding"/>
    <property type="evidence" value="ECO:0007669"/>
    <property type="project" value="InterPro"/>
</dbReference>
<dbReference type="OrthoDB" id="6161812at2759"/>
<evidence type="ECO:0000259" key="3">
    <source>
        <dbReference type="Pfam" id="PF25000"/>
    </source>
</evidence>